<dbReference type="AlphaFoldDB" id="A0A6N6RK88"/>
<accession>A0A6N6RK88</accession>
<evidence type="ECO:0000256" key="2">
    <source>
        <dbReference type="SAM" id="SignalP"/>
    </source>
</evidence>
<keyword evidence="1 2" id="KW-0732">Signal</keyword>
<dbReference type="InterPro" id="IPR004564">
    <property type="entry name" value="OM_lipoprot_carrier_LolA-like"/>
</dbReference>
<keyword evidence="4" id="KW-1185">Reference proteome</keyword>
<organism evidence="3 4">
    <name type="scientific">Phaeocystidibacter luteus</name>
    <dbReference type="NCBI Taxonomy" id="911197"/>
    <lineage>
        <taxon>Bacteria</taxon>
        <taxon>Pseudomonadati</taxon>
        <taxon>Bacteroidota</taxon>
        <taxon>Flavobacteriia</taxon>
        <taxon>Flavobacteriales</taxon>
        <taxon>Phaeocystidibacteraceae</taxon>
        <taxon>Phaeocystidibacter</taxon>
    </lineage>
</organism>
<dbReference type="SUPFAM" id="SSF89392">
    <property type="entry name" value="Prokaryotic lipoproteins and lipoprotein localization factors"/>
    <property type="match status" value="1"/>
</dbReference>
<dbReference type="Proteomes" id="UP000468650">
    <property type="component" value="Unassembled WGS sequence"/>
</dbReference>
<evidence type="ECO:0000313" key="4">
    <source>
        <dbReference type="Proteomes" id="UP000468650"/>
    </source>
</evidence>
<keyword evidence="3" id="KW-0449">Lipoprotein</keyword>
<protein>
    <submittedName>
        <fullName evidence="3">Outer membrane lipoprotein carrier protein LolA</fullName>
    </submittedName>
</protein>
<sequence length="220" mass="24903">MRHFILSAAMVLSTLSFAQTNEQAKALLEEVKTNLLSFTDQKISFTSIIEIPTQNPDNPKMTRESSGTVTIVGENYKVETNGQTILLNGNRAYVIAPDDREVTVRVLEDEDMAFTPNGVLARFENGSSLAMAGKETIDGKTIQYVKVRPNGSEEIRDIVIGIDMSTKRIYSYTEYGTNDVVTKYIINNYEVNTGVDASEVRFDRSKYEGWRINEPRRRRR</sequence>
<dbReference type="EMBL" id="WBVO01000001">
    <property type="protein sequence ID" value="KAB2814278.1"/>
    <property type="molecule type" value="Genomic_DNA"/>
</dbReference>
<dbReference type="Gene3D" id="2.50.20.10">
    <property type="entry name" value="Lipoprotein localisation LolA/LolB/LppX"/>
    <property type="match status" value="1"/>
</dbReference>
<evidence type="ECO:0000313" key="3">
    <source>
        <dbReference type="EMBL" id="KAB2814278.1"/>
    </source>
</evidence>
<dbReference type="CDD" id="cd16325">
    <property type="entry name" value="LolA"/>
    <property type="match status" value="1"/>
</dbReference>
<dbReference type="RefSeq" id="WP_151665859.1">
    <property type="nucleotide sequence ID" value="NZ_WBVO01000001.1"/>
</dbReference>
<evidence type="ECO:0000256" key="1">
    <source>
        <dbReference type="ARBA" id="ARBA00022729"/>
    </source>
</evidence>
<dbReference type="OrthoDB" id="1491557at2"/>
<dbReference type="InterPro" id="IPR029046">
    <property type="entry name" value="LolA/LolB/LppX"/>
</dbReference>
<gene>
    <name evidence="3" type="ORF">F8C67_00680</name>
</gene>
<feature type="signal peptide" evidence="2">
    <location>
        <begin position="1"/>
        <end position="18"/>
    </location>
</feature>
<comment type="caution">
    <text evidence="3">The sequence shown here is derived from an EMBL/GenBank/DDBJ whole genome shotgun (WGS) entry which is preliminary data.</text>
</comment>
<proteinExistence type="predicted"/>
<name>A0A6N6RK88_9FLAO</name>
<reference evidence="3 4" key="1">
    <citation type="submission" date="2019-09" db="EMBL/GenBank/DDBJ databases">
        <title>Genomes of family Cryomorphaceae.</title>
        <authorList>
            <person name="Bowman J.P."/>
        </authorList>
    </citation>
    <scope>NUCLEOTIDE SEQUENCE [LARGE SCALE GENOMIC DNA]</scope>
    <source>
        <strain evidence="3 4">LMG 25704</strain>
    </source>
</reference>
<feature type="chain" id="PRO_5026986332" evidence="2">
    <location>
        <begin position="19"/>
        <end position="220"/>
    </location>
</feature>